<dbReference type="AlphaFoldDB" id="A0AAE3ZM61"/>
<dbReference type="InterPro" id="IPR008775">
    <property type="entry name" value="Phytyl_CoA_dOase-like"/>
</dbReference>
<dbReference type="RefSeq" id="WP_310410177.1">
    <property type="nucleotide sequence ID" value="NZ_JAVDYC010000001.1"/>
</dbReference>
<protein>
    <submittedName>
        <fullName evidence="1">Chlorinating enzyme</fullName>
    </submittedName>
</protein>
<comment type="caution">
    <text evidence="1">The sequence shown here is derived from an EMBL/GenBank/DDBJ whole genome shotgun (WGS) entry which is preliminary data.</text>
</comment>
<dbReference type="Gene3D" id="2.60.120.620">
    <property type="entry name" value="q2cbj1_9rhob like domain"/>
    <property type="match status" value="1"/>
</dbReference>
<dbReference type="EMBL" id="JAVDYC010000001">
    <property type="protein sequence ID" value="MDR7321276.1"/>
    <property type="molecule type" value="Genomic_DNA"/>
</dbReference>
<organism evidence="1 2">
    <name type="scientific">Catenuloplanes niger</name>
    <dbReference type="NCBI Taxonomy" id="587534"/>
    <lineage>
        <taxon>Bacteria</taxon>
        <taxon>Bacillati</taxon>
        <taxon>Actinomycetota</taxon>
        <taxon>Actinomycetes</taxon>
        <taxon>Micromonosporales</taxon>
        <taxon>Micromonosporaceae</taxon>
        <taxon>Catenuloplanes</taxon>
    </lineage>
</organism>
<dbReference type="GO" id="GO:0005506">
    <property type="term" value="F:iron ion binding"/>
    <property type="evidence" value="ECO:0007669"/>
    <property type="project" value="UniProtKB-ARBA"/>
</dbReference>
<gene>
    <name evidence="1" type="ORF">J2S44_001526</name>
</gene>
<dbReference type="Pfam" id="PF05721">
    <property type="entry name" value="PhyH"/>
    <property type="match status" value="1"/>
</dbReference>
<dbReference type="SUPFAM" id="SSF51197">
    <property type="entry name" value="Clavaminate synthase-like"/>
    <property type="match status" value="1"/>
</dbReference>
<dbReference type="PANTHER" id="PTHR20883">
    <property type="entry name" value="PHYTANOYL-COA DIOXYGENASE DOMAIN CONTAINING 1"/>
    <property type="match status" value="1"/>
</dbReference>
<proteinExistence type="predicted"/>
<name>A0AAE3ZM61_9ACTN</name>
<evidence type="ECO:0000313" key="2">
    <source>
        <dbReference type="Proteomes" id="UP001183629"/>
    </source>
</evidence>
<evidence type="ECO:0000313" key="1">
    <source>
        <dbReference type="EMBL" id="MDR7321276.1"/>
    </source>
</evidence>
<dbReference type="PANTHER" id="PTHR20883:SF48">
    <property type="entry name" value="ECTOINE DIOXYGENASE"/>
    <property type="match status" value="1"/>
</dbReference>
<dbReference type="Proteomes" id="UP001183629">
    <property type="component" value="Unassembled WGS sequence"/>
</dbReference>
<dbReference type="GO" id="GO:0016706">
    <property type="term" value="F:2-oxoglutarate-dependent dioxygenase activity"/>
    <property type="evidence" value="ECO:0007669"/>
    <property type="project" value="UniProtKB-ARBA"/>
</dbReference>
<accession>A0AAE3ZM61</accession>
<keyword evidence="2" id="KW-1185">Reference proteome</keyword>
<reference evidence="1 2" key="1">
    <citation type="submission" date="2023-07" db="EMBL/GenBank/DDBJ databases">
        <title>Sequencing the genomes of 1000 actinobacteria strains.</title>
        <authorList>
            <person name="Klenk H.-P."/>
        </authorList>
    </citation>
    <scope>NUCLEOTIDE SEQUENCE [LARGE SCALE GENOMIC DNA]</scope>
    <source>
        <strain evidence="1 2">DSM 44711</strain>
    </source>
</reference>
<sequence length="274" mass="30719">MTDDQAYRGLSPQQVTEYRENGYTTGDGLFPPETFAALKAHFERKLDDLPVGERPEDMDVPHFTDPELFRWLLDPGVLDVVESVIGPDIALFTSHFFCKPAGDGKSVPWHTDGYFWREMIEPAAQAMTIWLAIDPSTLENGCMKVIPGSHRGGDGHYRPVTDDNSVFDEELDQSQIDPAKAVPVQLRPNQYSIHSGALVHSSEVNRSTLRRCGYTMRYMSTSIRFNDALIGDKHQIFLARGRDLAGNVYADPTRAHLELIEARGPGQRFVGAKR</sequence>